<gene>
    <name evidence="4" type="ORF">HNQ94_003070</name>
</gene>
<evidence type="ECO:0000256" key="3">
    <source>
        <dbReference type="SAM" id="SignalP"/>
    </source>
</evidence>
<protein>
    <submittedName>
        <fullName evidence="4">Tripartite-type tricarboxylate transporter receptor subunit TctC</fullName>
    </submittedName>
</protein>
<dbReference type="Pfam" id="PF03401">
    <property type="entry name" value="TctC"/>
    <property type="match status" value="1"/>
</dbReference>
<dbReference type="InterPro" id="IPR005064">
    <property type="entry name" value="BUG"/>
</dbReference>
<comment type="caution">
    <text evidence="4">The sequence shown here is derived from an EMBL/GenBank/DDBJ whole genome shotgun (WGS) entry which is preliminary data.</text>
</comment>
<keyword evidence="3" id="KW-0732">Signal</keyword>
<dbReference type="CDD" id="cd07012">
    <property type="entry name" value="PBP2_Bug_TTT"/>
    <property type="match status" value="1"/>
</dbReference>
<dbReference type="SUPFAM" id="SSF53850">
    <property type="entry name" value="Periplasmic binding protein-like II"/>
    <property type="match status" value="1"/>
</dbReference>
<evidence type="ECO:0000313" key="4">
    <source>
        <dbReference type="EMBL" id="MBB6454581.1"/>
    </source>
</evidence>
<feature type="chain" id="PRO_5032584080" evidence="3">
    <location>
        <begin position="24"/>
        <end position="336"/>
    </location>
</feature>
<dbReference type="AlphaFoldDB" id="A0A841Q806"/>
<feature type="compositionally biased region" description="Acidic residues" evidence="2">
    <location>
        <begin position="30"/>
        <end position="40"/>
    </location>
</feature>
<accession>A0A841Q806</accession>
<dbReference type="Gene3D" id="3.40.190.150">
    <property type="entry name" value="Bordetella uptake gene, domain 1"/>
    <property type="match status" value="1"/>
</dbReference>
<dbReference type="PANTHER" id="PTHR42928:SF5">
    <property type="entry name" value="BLR1237 PROTEIN"/>
    <property type="match status" value="1"/>
</dbReference>
<dbReference type="InterPro" id="IPR042100">
    <property type="entry name" value="Bug_dom1"/>
</dbReference>
<dbReference type="EMBL" id="JACHGH010000010">
    <property type="protein sequence ID" value="MBB6454581.1"/>
    <property type="molecule type" value="Genomic_DNA"/>
</dbReference>
<proteinExistence type="inferred from homology"/>
<feature type="region of interest" description="Disordered" evidence="2">
    <location>
        <begin position="23"/>
        <end position="44"/>
    </location>
</feature>
<reference evidence="4 5" key="1">
    <citation type="submission" date="2020-08" db="EMBL/GenBank/DDBJ databases">
        <title>Genomic Encyclopedia of Type Strains, Phase IV (KMG-IV): sequencing the most valuable type-strain genomes for metagenomic binning, comparative biology and taxonomic classification.</title>
        <authorList>
            <person name="Goeker M."/>
        </authorList>
    </citation>
    <scope>NUCLEOTIDE SEQUENCE [LARGE SCALE GENOMIC DNA]</scope>
    <source>
        <strain evidence="4 5">DSM 19612</strain>
    </source>
</reference>
<feature type="signal peptide" evidence="3">
    <location>
        <begin position="1"/>
        <end position="23"/>
    </location>
</feature>
<keyword evidence="4" id="KW-0675">Receptor</keyword>
<dbReference type="PANTHER" id="PTHR42928">
    <property type="entry name" value="TRICARBOXYLATE-BINDING PROTEIN"/>
    <property type="match status" value="1"/>
</dbReference>
<dbReference type="PIRSF" id="PIRSF017082">
    <property type="entry name" value="YflP"/>
    <property type="match status" value="1"/>
</dbReference>
<keyword evidence="5" id="KW-1185">Reference proteome</keyword>
<evidence type="ECO:0000256" key="2">
    <source>
        <dbReference type="SAM" id="MobiDB-lite"/>
    </source>
</evidence>
<evidence type="ECO:0000256" key="1">
    <source>
        <dbReference type="ARBA" id="ARBA00006987"/>
    </source>
</evidence>
<sequence>MKKWYLMILVLFIALLAACSSEANNSGGENETEDNTQDSNEESKYPNKQIELVVPYSPGGASDMVGRTVGSFMEKELGVPVVVTNKTGGTGAVGMSYVEGKNPDGYGIGYVPVEMSMVKALGFADVEPANFELLGRAIVIPAAVTVPADAPYDTIEEFIQYAKDNPGQIRVGNSGTGSIWHIAAAGLAEETGAEFKYVPFDGAAPAVAALLGGHIEAVSVSPSEVKANVDGGDLKILAVMSSDRDPTFPDVPTLIESGIDLEIAAWGGFAAPKGIPDDVKSVLEEAVKKAVASEEFQTVSTERGLNASYLSAEEFTDFASKQFDFYNELIPNMDLQ</sequence>
<comment type="similarity">
    <text evidence="1">Belongs to the UPF0065 (bug) family.</text>
</comment>
<name>A0A841Q806_9BACI</name>
<dbReference type="Gene3D" id="3.40.190.10">
    <property type="entry name" value="Periplasmic binding protein-like II"/>
    <property type="match status" value="1"/>
</dbReference>
<organism evidence="4 5">
    <name type="scientific">Salirhabdus euzebyi</name>
    <dbReference type="NCBI Taxonomy" id="394506"/>
    <lineage>
        <taxon>Bacteria</taxon>
        <taxon>Bacillati</taxon>
        <taxon>Bacillota</taxon>
        <taxon>Bacilli</taxon>
        <taxon>Bacillales</taxon>
        <taxon>Bacillaceae</taxon>
        <taxon>Salirhabdus</taxon>
    </lineage>
</organism>
<dbReference type="PROSITE" id="PS51257">
    <property type="entry name" value="PROKAR_LIPOPROTEIN"/>
    <property type="match status" value="1"/>
</dbReference>
<evidence type="ECO:0000313" key="5">
    <source>
        <dbReference type="Proteomes" id="UP000581688"/>
    </source>
</evidence>
<dbReference type="RefSeq" id="WP_246200033.1">
    <property type="nucleotide sequence ID" value="NZ_CADDWK010000010.1"/>
</dbReference>
<dbReference type="Proteomes" id="UP000581688">
    <property type="component" value="Unassembled WGS sequence"/>
</dbReference>